<comment type="caution">
    <text evidence="4">The sequence shown here is derived from an EMBL/GenBank/DDBJ whole genome shotgun (WGS) entry which is preliminary data.</text>
</comment>
<dbReference type="SUPFAM" id="SSF49299">
    <property type="entry name" value="PKD domain"/>
    <property type="match status" value="2"/>
</dbReference>
<dbReference type="InterPro" id="IPR026444">
    <property type="entry name" value="Secre_tail"/>
</dbReference>
<proteinExistence type="predicted"/>
<dbReference type="PROSITE" id="PS50093">
    <property type="entry name" value="PKD"/>
    <property type="match status" value="1"/>
</dbReference>
<sequence length="1501" mass="166781">MQKILLFIGCITSIFCYAQSPISKFDIDYLNEHSLSFTNKTEGATTSVSWEFSGGVPSTSNTANPTVSYSIPGTYEVKLISKNDFGSSTSIRTIKVSSSNIIDLGSGRNDDGTIMSDSGISDPDWTYTDPSNNTSTPYTRYTATAAGWSTASVGNISGVTRWITGGSVETGDHYYKSKVFEIPQGTTGYLNLRTLSFVRNWTYLVKKNDDGTETETEITRTSWMNDGAKGWLNSRSPEVINYRLSSGIYYIKVKAYTNTTGQRQAIDVNGNVSFGNSYSFSPQAEFSANPMIAFINENIQFNNLTQIQTSNVSWKFNDGNNFISSSENNPNISFATIEDHDAELTLDYGNNLISSLKVEKFISTKDETDFSKAPNSYIFYNEGKLPNGKRAEGLYIPVKKAYQMWSKGRYMQNEEGIYTPIDINGTQSASVFWEDVDGLIKSVSIDNQLGTGENARLKVIIDNNKGKGNASIAFRVNGVIYWTWHVWVTDNPENGAQFGQDFETDINGVAFQPQYMDRNLGATNVNFIGNDWHKSGGLLFQWGRKDPFPPLVYKDFSFYEITGDIGSIRHKSSALGTPISLRIRGVNTPSNNINSNIRYSINNPIDMIIHGTQDGTWFSNQQYKVSSANLVDIETWDLWSDNRKGLNSNASSSNSALAADSKSYELKSEFDPCPNGWRVASHYGRNTVNNNLNPFGRRNSGVNDDTIPLNRDLDPNIINPVLNGIKVYPGLGFDFTGVTNRNLGILSINGNYEFYSSNDGSSMSAVYQDQSSDGSLHTATYGIGGVRNITLFSDPEKSNVSSTGYNSFLVNQTSKTNGADGIRCMRDPNLMLLPIEYDTEFIISTNNDQTDYKSWTKQPNSIIVMTGDNNEIVKSDKIVKISLKKAYAMHKLYLSENNQLPIGAYNNASVVWTSNNKLIKKAIITGLYPDQYLEVTVSAQEKGNAVVGFHKGNNGIWETNNPDKILWSWHIWAPITDPSNENNLITYTTESIENGGIIPTTSGHFVNPTKSLNPPLKTIFMDRNLGALNPLPSTLVRPNLTVEKESKTTIQQSGGLHYQWGRKDPLPTFHYPGGDQYMSAHNNSVRVSPTYNIFKQIGIDNFGNVIYDTNPITESIFMSTDNVNGYSKEWNNYKQIANVSESDKKNVKIRKIIKFSTENPLSYLFRNRTGSEIGFEDAGPLYAKTSQVKDWISDENGLALDRWGHGTEKSPYDPCPEGWRVPDTTKANLFAGGPKGSYAKGSSPWFYNGYNTNNSFATYGITQGEINPLTGGATNNIISDKKYPGYTLSITTEGSTPSSRTGWVFDFTNSKYNIGNIPTTGIRGILGGNDWKNPRYLSYPNADNYRYQTGLWTSSPGDHFSGYAIGLSINSTSGWGGNLASGYGFYPQAAMAVRCVKDTERYMGDLEYTSSSKSSSSITSLLNIKSNEKRNEFILYPNPVNDYLTINGDLNKNYLYQILDTSGRVIIEGEFINNKTNLSNLKTGVYFIVINNNYTYKIIKN</sequence>
<evidence type="ECO:0000259" key="3">
    <source>
        <dbReference type="PROSITE" id="PS50093"/>
    </source>
</evidence>
<dbReference type="RefSeq" id="WP_135835314.1">
    <property type="nucleotide sequence ID" value="NZ_SRPE01000005.1"/>
</dbReference>
<keyword evidence="5" id="KW-1185">Reference proteome</keyword>
<dbReference type="Pfam" id="PF18962">
    <property type="entry name" value="Por_Secre_tail"/>
    <property type="match status" value="1"/>
</dbReference>
<feature type="chain" id="PRO_5021443903" evidence="2">
    <location>
        <begin position="19"/>
        <end position="1501"/>
    </location>
</feature>
<evidence type="ECO:0000256" key="1">
    <source>
        <dbReference type="ARBA" id="ARBA00022729"/>
    </source>
</evidence>
<name>A0A4Z1BEF8_9FLAO</name>
<dbReference type="InterPro" id="IPR000601">
    <property type="entry name" value="PKD_dom"/>
</dbReference>
<dbReference type="OrthoDB" id="1164152at2"/>
<dbReference type="InterPro" id="IPR035986">
    <property type="entry name" value="PKD_dom_sf"/>
</dbReference>
<dbReference type="CDD" id="cd00146">
    <property type="entry name" value="PKD"/>
    <property type="match status" value="1"/>
</dbReference>
<dbReference type="InterPro" id="IPR013783">
    <property type="entry name" value="Ig-like_fold"/>
</dbReference>
<organism evidence="4 5">
    <name type="scientific">Empedobacter tilapiae</name>
    <dbReference type="NCBI Taxonomy" id="2491114"/>
    <lineage>
        <taxon>Bacteria</taxon>
        <taxon>Pseudomonadati</taxon>
        <taxon>Bacteroidota</taxon>
        <taxon>Flavobacteriia</taxon>
        <taxon>Flavobacteriales</taxon>
        <taxon>Weeksellaceae</taxon>
        <taxon>Empedobacter</taxon>
    </lineage>
</organism>
<accession>A0A4Z1BEF8</accession>
<gene>
    <name evidence="4" type="ORF">E4J94_08020</name>
</gene>
<evidence type="ECO:0000313" key="5">
    <source>
        <dbReference type="Proteomes" id="UP000297998"/>
    </source>
</evidence>
<feature type="signal peptide" evidence="2">
    <location>
        <begin position="1"/>
        <end position="18"/>
    </location>
</feature>
<dbReference type="Pfam" id="PF18911">
    <property type="entry name" value="PKD_4"/>
    <property type="match status" value="1"/>
</dbReference>
<dbReference type="EMBL" id="SRPE01000005">
    <property type="protein sequence ID" value="TGN27154.1"/>
    <property type="molecule type" value="Genomic_DNA"/>
</dbReference>
<reference evidence="4 5" key="1">
    <citation type="submission" date="2019-03" db="EMBL/GenBank/DDBJ databases">
        <title>Empedobacter tilapiae sp. nov., isolated from an intestine of Nile tilapia Oreochromis niloticus.</title>
        <authorList>
            <person name="Kim Y.-O."/>
            <person name="Yoon J.-H."/>
        </authorList>
    </citation>
    <scope>NUCLEOTIDE SEQUENCE [LARGE SCALE GENOMIC DNA]</scope>
    <source>
        <strain evidence="4 5">MRS2</strain>
    </source>
</reference>
<dbReference type="Gene3D" id="2.60.40.10">
    <property type="entry name" value="Immunoglobulins"/>
    <property type="match status" value="2"/>
</dbReference>
<evidence type="ECO:0000256" key="2">
    <source>
        <dbReference type="SAM" id="SignalP"/>
    </source>
</evidence>
<protein>
    <submittedName>
        <fullName evidence="4">PKD domain-containing protein</fullName>
    </submittedName>
</protein>
<feature type="domain" description="PKD" evidence="3">
    <location>
        <begin position="34"/>
        <end position="96"/>
    </location>
</feature>
<keyword evidence="1 2" id="KW-0732">Signal</keyword>
<evidence type="ECO:0000313" key="4">
    <source>
        <dbReference type="EMBL" id="TGN27154.1"/>
    </source>
</evidence>
<dbReference type="Proteomes" id="UP000297998">
    <property type="component" value="Unassembled WGS sequence"/>
</dbReference>
<dbReference type="NCBIfam" id="TIGR04183">
    <property type="entry name" value="Por_Secre_tail"/>
    <property type="match status" value="1"/>
</dbReference>